<evidence type="ECO:0008006" key="3">
    <source>
        <dbReference type="Google" id="ProtNLM"/>
    </source>
</evidence>
<proteinExistence type="predicted"/>
<accession>A0ABD1TQ04</accession>
<protein>
    <recommendedName>
        <fullName evidence="3">Essential protein Yae1 N-terminal domain-containing protein</fullName>
    </recommendedName>
</protein>
<name>A0ABD1TQ04_9LAMI</name>
<dbReference type="Proteomes" id="UP001604277">
    <property type="component" value="Unassembled WGS sequence"/>
</dbReference>
<keyword evidence="2" id="KW-1185">Reference proteome</keyword>
<reference evidence="2" key="1">
    <citation type="submission" date="2024-07" db="EMBL/GenBank/DDBJ databases">
        <title>Two chromosome-level genome assemblies of Korean endemic species Abeliophyllum distichum and Forsythia ovata (Oleaceae).</title>
        <authorList>
            <person name="Jang H."/>
        </authorList>
    </citation>
    <scope>NUCLEOTIDE SEQUENCE [LARGE SCALE GENOMIC DNA]</scope>
</reference>
<gene>
    <name evidence="1" type="ORF">Fot_28609</name>
</gene>
<dbReference type="AlphaFoldDB" id="A0ABD1TQ04"/>
<dbReference type="PANTHER" id="PTHR18829:SF0">
    <property type="entry name" value="PROTEIN YAE1 HOMOLOG"/>
    <property type="match status" value="1"/>
</dbReference>
<organism evidence="1 2">
    <name type="scientific">Forsythia ovata</name>
    <dbReference type="NCBI Taxonomy" id="205694"/>
    <lineage>
        <taxon>Eukaryota</taxon>
        <taxon>Viridiplantae</taxon>
        <taxon>Streptophyta</taxon>
        <taxon>Embryophyta</taxon>
        <taxon>Tracheophyta</taxon>
        <taxon>Spermatophyta</taxon>
        <taxon>Magnoliopsida</taxon>
        <taxon>eudicotyledons</taxon>
        <taxon>Gunneridae</taxon>
        <taxon>Pentapetalae</taxon>
        <taxon>asterids</taxon>
        <taxon>lamiids</taxon>
        <taxon>Lamiales</taxon>
        <taxon>Oleaceae</taxon>
        <taxon>Forsythieae</taxon>
        <taxon>Forsythia</taxon>
    </lineage>
</organism>
<evidence type="ECO:0000313" key="1">
    <source>
        <dbReference type="EMBL" id="KAL2514638.1"/>
    </source>
</evidence>
<comment type="caution">
    <text evidence="1">The sequence shown here is derived from an EMBL/GenBank/DDBJ whole genome shotgun (WGS) entry which is preliminary data.</text>
</comment>
<dbReference type="InterPro" id="IPR038881">
    <property type="entry name" value="Yae1-like"/>
</dbReference>
<dbReference type="EMBL" id="JBFOLJ010000008">
    <property type="protein sequence ID" value="KAL2514638.1"/>
    <property type="molecule type" value="Genomic_DNA"/>
</dbReference>
<evidence type="ECO:0000313" key="2">
    <source>
        <dbReference type="Proteomes" id="UP001604277"/>
    </source>
</evidence>
<dbReference type="PANTHER" id="PTHR18829">
    <property type="entry name" value="PROTEIN YAE1 HOMOLOG"/>
    <property type="match status" value="1"/>
</dbReference>
<sequence length="265" mass="29557">MKYWAPLSAVHPWQVRFGQTVDVEANGRCGKPRAGIGNWSSYRVTLTLNDMNTLVVAFPNQEEVSISSYSLPIYHVHSTVATIAVMEGSIAADLYGEALQQSSIESCPTSAPDCTLNDAQDNGSDDWCDEDGSSREWESERICNQFVTVGYREGLMAGQEASAQDGFNIGFKQSVFGWIQLGELKERLVEKEEKRHKLKQLHESVHSLSTSDALKLFHEEQTRTSAVHNENPNPDCTQISDEGVLKIIIKSFNHLLLKLLQLKCP</sequence>